<feature type="compositionally biased region" description="Basic and acidic residues" evidence="1">
    <location>
        <begin position="1"/>
        <end position="22"/>
    </location>
</feature>
<evidence type="ECO:0000313" key="2">
    <source>
        <dbReference type="EMBL" id="RIA89967.1"/>
    </source>
</evidence>
<evidence type="ECO:0000256" key="1">
    <source>
        <dbReference type="SAM" id="MobiDB-lite"/>
    </source>
</evidence>
<reference evidence="2 3" key="1">
    <citation type="submission" date="2018-06" db="EMBL/GenBank/DDBJ databases">
        <title>Comparative genomics reveals the genomic features of Rhizophagus irregularis, R. cerebriforme, R. diaphanum and Gigaspora rosea, and their symbiotic lifestyle signature.</title>
        <authorList>
            <person name="Morin E."/>
            <person name="San Clemente H."/>
            <person name="Chen E.C.H."/>
            <person name="De La Providencia I."/>
            <person name="Hainaut M."/>
            <person name="Kuo A."/>
            <person name="Kohler A."/>
            <person name="Murat C."/>
            <person name="Tang N."/>
            <person name="Roy S."/>
            <person name="Loubradou J."/>
            <person name="Henrissat B."/>
            <person name="Grigoriev I.V."/>
            <person name="Corradi N."/>
            <person name="Roux C."/>
            <person name="Martin F.M."/>
        </authorList>
    </citation>
    <scope>NUCLEOTIDE SEQUENCE [LARGE SCALE GENOMIC DNA]</scope>
    <source>
        <strain evidence="2 3">DAOM 227022</strain>
    </source>
</reference>
<keyword evidence="3" id="KW-1185">Reference proteome</keyword>
<name>A0A397T1L9_9GLOM</name>
<evidence type="ECO:0000313" key="3">
    <source>
        <dbReference type="Proteomes" id="UP000265703"/>
    </source>
</evidence>
<dbReference type="AlphaFoldDB" id="A0A397T1L9"/>
<organism evidence="2 3">
    <name type="scientific">Glomus cerebriforme</name>
    <dbReference type="NCBI Taxonomy" id="658196"/>
    <lineage>
        <taxon>Eukaryota</taxon>
        <taxon>Fungi</taxon>
        <taxon>Fungi incertae sedis</taxon>
        <taxon>Mucoromycota</taxon>
        <taxon>Glomeromycotina</taxon>
        <taxon>Glomeromycetes</taxon>
        <taxon>Glomerales</taxon>
        <taxon>Glomeraceae</taxon>
        <taxon>Glomus</taxon>
    </lineage>
</organism>
<feature type="compositionally biased region" description="Basic and acidic residues" evidence="1">
    <location>
        <begin position="99"/>
        <end position="123"/>
    </location>
</feature>
<comment type="caution">
    <text evidence="2">The sequence shown here is derived from an EMBL/GenBank/DDBJ whole genome shotgun (WGS) entry which is preliminary data.</text>
</comment>
<protein>
    <submittedName>
        <fullName evidence="2">Uncharacterized protein</fullName>
    </submittedName>
</protein>
<feature type="region of interest" description="Disordered" evidence="1">
    <location>
        <begin position="48"/>
        <end position="74"/>
    </location>
</feature>
<dbReference type="EMBL" id="QKYT01000198">
    <property type="protein sequence ID" value="RIA89967.1"/>
    <property type="molecule type" value="Genomic_DNA"/>
</dbReference>
<feature type="region of interest" description="Disordered" evidence="1">
    <location>
        <begin position="89"/>
        <end position="123"/>
    </location>
</feature>
<dbReference type="Proteomes" id="UP000265703">
    <property type="component" value="Unassembled WGS sequence"/>
</dbReference>
<proteinExistence type="predicted"/>
<feature type="region of interest" description="Disordered" evidence="1">
    <location>
        <begin position="1"/>
        <end position="33"/>
    </location>
</feature>
<accession>A0A397T1L9</accession>
<feature type="compositionally biased region" description="Basic and acidic residues" evidence="1">
    <location>
        <begin position="57"/>
        <end position="74"/>
    </location>
</feature>
<sequence length="123" mass="14807">MEDDKEVPSKQLERNNNERLLRQDLAQETDKNSTKYKEFKKFIEELQAELNKKTGKGNKDDDRERERERERESKIEELRKRIAKLEAIVNRTPQQEQDLQDKKAELAELEKEKQQPQEPKKTN</sequence>
<gene>
    <name evidence="2" type="ORF">C1645_824036</name>
</gene>